<dbReference type="EMBL" id="MDGQ01000005">
    <property type="protein sequence ID" value="OEJ99533.1"/>
    <property type="molecule type" value="Genomic_DNA"/>
</dbReference>
<name>A0A1E5SK99_9BACT</name>
<evidence type="ECO:0008006" key="3">
    <source>
        <dbReference type="Google" id="ProtNLM"/>
    </source>
</evidence>
<proteinExistence type="predicted"/>
<comment type="caution">
    <text evidence="1">The sequence shown here is derived from an EMBL/GenBank/DDBJ whole genome shotgun (WGS) entry which is preliminary data.</text>
</comment>
<dbReference type="STRING" id="1563681.BFP71_08110"/>
<organism evidence="1 2">
    <name type="scientific">Roseivirga misakiensis</name>
    <dbReference type="NCBI Taxonomy" id="1563681"/>
    <lineage>
        <taxon>Bacteria</taxon>
        <taxon>Pseudomonadati</taxon>
        <taxon>Bacteroidota</taxon>
        <taxon>Cytophagia</taxon>
        <taxon>Cytophagales</taxon>
        <taxon>Roseivirgaceae</taxon>
        <taxon>Roseivirga</taxon>
    </lineage>
</organism>
<dbReference type="OrthoDB" id="1163801at2"/>
<reference evidence="1 2" key="1">
    <citation type="submission" date="2016-08" db="EMBL/GenBank/DDBJ databases">
        <title>Draft genome of Fabibacter sp. strain SK-8.</title>
        <authorList>
            <person name="Wong S.-K."/>
            <person name="Hamasaki K."/>
            <person name="Yoshizawa S."/>
        </authorList>
    </citation>
    <scope>NUCLEOTIDE SEQUENCE [LARGE SCALE GENOMIC DNA]</scope>
    <source>
        <strain evidence="1 2">SK-8</strain>
    </source>
</reference>
<sequence length="75" mass="8896">MLKQTQRIERLDQLIRLGATGNARECAEKLDISERQFYNTIDLMKEMGAPIYFDNSIRSYCYEYLVVWNHGFTKV</sequence>
<protein>
    <recommendedName>
        <fullName evidence="3">Helix-turn-helix type 11 domain-containing protein</fullName>
    </recommendedName>
</protein>
<evidence type="ECO:0000313" key="1">
    <source>
        <dbReference type="EMBL" id="OEJ99533.1"/>
    </source>
</evidence>
<accession>A0A1E5SK99</accession>
<evidence type="ECO:0000313" key="2">
    <source>
        <dbReference type="Proteomes" id="UP000095552"/>
    </source>
</evidence>
<dbReference type="RefSeq" id="WP_069834995.1">
    <property type="nucleotide sequence ID" value="NZ_MDGQ01000005.1"/>
</dbReference>
<dbReference type="AlphaFoldDB" id="A0A1E5SK99"/>
<dbReference type="Proteomes" id="UP000095552">
    <property type="component" value="Unassembled WGS sequence"/>
</dbReference>
<keyword evidence="2" id="KW-1185">Reference proteome</keyword>
<gene>
    <name evidence="1" type="ORF">BFP71_08110</name>
</gene>